<reference evidence="2 4" key="1">
    <citation type="submission" date="2015-09" db="EMBL/GenBank/DDBJ databases">
        <title>Identification and resolution of microdiversity through metagenomic sequencing of parallel consortia.</title>
        <authorList>
            <person name="Nelson W.C."/>
            <person name="Romine M.F."/>
            <person name="Lindemann S.R."/>
        </authorList>
    </citation>
    <scope>NUCLEOTIDE SEQUENCE [LARGE SCALE GENOMIC DNA]</scope>
    <source>
        <strain evidence="2">HL-109</strain>
    </source>
</reference>
<dbReference type="InterPro" id="IPR008265">
    <property type="entry name" value="Lipase_GDSL_AS"/>
</dbReference>
<dbReference type="InterPro" id="IPR051532">
    <property type="entry name" value="Ester_Hydrolysis_Enzymes"/>
</dbReference>
<dbReference type="PATRIC" id="fig|1653334.4.peg.1620"/>
<reference evidence="3 5" key="2">
    <citation type="submission" date="2016-08" db="EMBL/GenBank/DDBJ databases">
        <authorList>
            <person name="Varghese N."/>
            <person name="Submissions Spin"/>
        </authorList>
    </citation>
    <scope>NUCLEOTIDE SEQUENCE [LARGE SCALE GENOMIC DNA]</scope>
    <source>
        <strain evidence="3 5">HL-109</strain>
    </source>
</reference>
<evidence type="ECO:0000259" key="1">
    <source>
        <dbReference type="Pfam" id="PF13472"/>
    </source>
</evidence>
<dbReference type="Proteomes" id="UP000182800">
    <property type="component" value="Unassembled WGS sequence"/>
</dbReference>
<gene>
    <name evidence="2" type="primary">tesA</name>
    <name evidence="3" type="ORF">GA0071312_3291</name>
    <name evidence="2" type="ORF">HLUCCO17_04625</name>
</gene>
<keyword evidence="5" id="KW-1185">Reference proteome</keyword>
<dbReference type="PANTHER" id="PTHR30383:SF24">
    <property type="entry name" value="THIOESTERASE 1_PROTEASE 1_LYSOPHOSPHOLIPASE L1"/>
    <property type="match status" value="1"/>
</dbReference>
<dbReference type="Proteomes" id="UP000050497">
    <property type="component" value="Unassembled WGS sequence"/>
</dbReference>
<comment type="caution">
    <text evidence="2">The sequence shown here is derived from an EMBL/GenBank/DDBJ whole genome shotgun (WGS) entry which is preliminary data.</text>
</comment>
<dbReference type="CDD" id="cd01822">
    <property type="entry name" value="Lysophospholipase_L1_like"/>
    <property type="match status" value="1"/>
</dbReference>
<dbReference type="GO" id="GO:0004622">
    <property type="term" value="F:phosphatidylcholine lysophospholipase activity"/>
    <property type="evidence" value="ECO:0007669"/>
    <property type="project" value="TreeGrafter"/>
</dbReference>
<dbReference type="PANTHER" id="PTHR30383">
    <property type="entry name" value="THIOESTERASE 1/PROTEASE 1/LYSOPHOSPHOLIPASE L1"/>
    <property type="match status" value="1"/>
</dbReference>
<dbReference type="EMBL" id="LJSX01000005">
    <property type="protein sequence ID" value="KPQ11764.1"/>
    <property type="molecule type" value="Genomic_DNA"/>
</dbReference>
<dbReference type="SUPFAM" id="SSF52266">
    <property type="entry name" value="SGNH hydrolase"/>
    <property type="match status" value="1"/>
</dbReference>
<evidence type="ECO:0000313" key="2">
    <source>
        <dbReference type="EMBL" id="KPQ11764.1"/>
    </source>
</evidence>
<organism evidence="2 4">
    <name type="scientific">Saliniramus fredricksonii</name>
    <dbReference type="NCBI Taxonomy" id="1653334"/>
    <lineage>
        <taxon>Bacteria</taxon>
        <taxon>Pseudomonadati</taxon>
        <taxon>Pseudomonadota</taxon>
        <taxon>Alphaproteobacteria</taxon>
        <taxon>Hyphomicrobiales</taxon>
        <taxon>Salinarimonadaceae</taxon>
        <taxon>Saliniramus</taxon>
    </lineage>
</organism>
<dbReference type="EMBL" id="FMBM01000002">
    <property type="protein sequence ID" value="SCC82310.1"/>
    <property type="molecule type" value="Genomic_DNA"/>
</dbReference>
<dbReference type="AlphaFoldDB" id="A0A0P7X961"/>
<dbReference type="STRING" id="1653334.GA0071312_3291"/>
<dbReference type="Gene3D" id="3.40.50.1110">
    <property type="entry name" value="SGNH hydrolase"/>
    <property type="match status" value="1"/>
</dbReference>
<evidence type="ECO:0000313" key="5">
    <source>
        <dbReference type="Proteomes" id="UP000182800"/>
    </source>
</evidence>
<evidence type="ECO:0000313" key="4">
    <source>
        <dbReference type="Proteomes" id="UP000050497"/>
    </source>
</evidence>
<accession>A0A0P7X961</accession>
<feature type="domain" description="SGNH hydrolase-type esterase" evidence="1">
    <location>
        <begin position="21"/>
        <end position="181"/>
    </location>
</feature>
<evidence type="ECO:0000313" key="3">
    <source>
        <dbReference type="EMBL" id="SCC82310.1"/>
    </source>
</evidence>
<dbReference type="InterPro" id="IPR036514">
    <property type="entry name" value="SGNH_hydro_sf"/>
</dbReference>
<protein>
    <submittedName>
        <fullName evidence="2">Acyl-CoA thioesterase I TesA</fullName>
    </submittedName>
    <submittedName>
        <fullName evidence="3">Acyl-CoA thioesterase-1</fullName>
    </submittedName>
</protein>
<proteinExistence type="predicted"/>
<sequence>MTVATLALAPARAGEPITLVALGDSLTAGYNLPASEAFPTRLETALRDRGHDVTIVNAGVSGDTASGGRDRVDWSVEDGTDGVILALGANDMLRGLDPSRTRDALDATITRLQERDIPVLLAGMMAGRNLGPEYAQAFDAIYPDLADEHDVMLYPFFLDGVAGEATLNLDDGIHPNREGVAVMVERMLPTVEAFIETIRQERGSTG</sequence>
<dbReference type="GO" id="GO:0006629">
    <property type="term" value="P:lipid metabolic process"/>
    <property type="evidence" value="ECO:0007669"/>
    <property type="project" value="InterPro"/>
</dbReference>
<dbReference type="PROSITE" id="PS01098">
    <property type="entry name" value="LIPASE_GDSL_SER"/>
    <property type="match status" value="1"/>
</dbReference>
<dbReference type="RefSeq" id="WP_074446278.1">
    <property type="nucleotide sequence ID" value="NZ_FMBM01000002.1"/>
</dbReference>
<name>A0A0P7X961_9HYPH</name>
<dbReference type="Pfam" id="PF13472">
    <property type="entry name" value="Lipase_GDSL_2"/>
    <property type="match status" value="1"/>
</dbReference>
<dbReference type="InterPro" id="IPR013830">
    <property type="entry name" value="SGNH_hydro"/>
</dbReference>